<evidence type="ECO:0000313" key="1">
    <source>
        <dbReference type="WBParaSite" id="ASIM_0001985001-mRNA-1"/>
    </source>
</evidence>
<proteinExistence type="predicted"/>
<organism evidence="1">
    <name type="scientific">Anisakis simplex</name>
    <name type="common">Herring worm</name>
    <dbReference type="NCBI Taxonomy" id="6269"/>
    <lineage>
        <taxon>Eukaryota</taxon>
        <taxon>Metazoa</taxon>
        <taxon>Ecdysozoa</taxon>
        <taxon>Nematoda</taxon>
        <taxon>Chromadorea</taxon>
        <taxon>Rhabditida</taxon>
        <taxon>Spirurina</taxon>
        <taxon>Ascaridomorpha</taxon>
        <taxon>Ascaridoidea</taxon>
        <taxon>Anisakidae</taxon>
        <taxon>Anisakis</taxon>
        <taxon>Anisakis simplex complex</taxon>
    </lineage>
</organism>
<dbReference type="WBParaSite" id="ASIM_0001985001-mRNA-1">
    <property type="protein sequence ID" value="ASIM_0001985001-mRNA-1"/>
    <property type="gene ID" value="ASIM_0001985001"/>
</dbReference>
<dbReference type="AlphaFoldDB" id="A0A0M3KFT9"/>
<sequence>LYFTLYTPLVYFVFLRRSLNANTSNGGGPLFSYRKQKDEANTGDLPDTATYYPRFSGLTSPSYDDLFDCDNGGRSRYGINCTAIMDADLYQQTDLDQMRIASSADDAYDSYNAPLMNTSSSQQHTPDSTVTTHIDFDCSPDLHYSKSNSFEEERFNIASMKPSHYDVHHTNSMCGTGPRQLRGLGPNGTLLFTDENDMMYPNRVNNFKN</sequence>
<reference evidence="1" key="1">
    <citation type="submission" date="2017-02" db="UniProtKB">
        <authorList>
            <consortium name="WormBaseParasite"/>
        </authorList>
    </citation>
    <scope>IDENTIFICATION</scope>
</reference>
<name>A0A0M3KFT9_ANISI</name>
<protein>
    <submittedName>
        <fullName evidence="1">G_PROTEIN_RECEP_F1_2 domain-containing protein</fullName>
    </submittedName>
</protein>
<accession>A0A0M3KFT9</accession>